<dbReference type="Pfam" id="PF02660">
    <property type="entry name" value="G3P_acyltransf"/>
    <property type="match status" value="1"/>
</dbReference>
<dbReference type="SMART" id="SM01207">
    <property type="entry name" value="G3P_acyltransf"/>
    <property type="match status" value="1"/>
</dbReference>
<feature type="transmembrane region" description="Helical" evidence="10">
    <location>
        <begin position="15"/>
        <end position="35"/>
    </location>
</feature>
<evidence type="ECO:0000256" key="6">
    <source>
        <dbReference type="ARBA" id="ARBA00023098"/>
    </source>
</evidence>
<evidence type="ECO:0000256" key="10">
    <source>
        <dbReference type="HAMAP-Rule" id="MF_01043"/>
    </source>
</evidence>
<keyword evidence="7 10" id="KW-0472">Membrane</keyword>
<comment type="catalytic activity">
    <reaction evidence="10">
        <text>an acyl phosphate + sn-glycerol 3-phosphate = a 1-acyl-sn-glycero-3-phosphate + phosphate</text>
        <dbReference type="Rhea" id="RHEA:34075"/>
        <dbReference type="ChEBI" id="CHEBI:43474"/>
        <dbReference type="ChEBI" id="CHEBI:57597"/>
        <dbReference type="ChEBI" id="CHEBI:57970"/>
        <dbReference type="ChEBI" id="CHEBI:59918"/>
        <dbReference type="EC" id="2.3.1.275"/>
    </reaction>
</comment>
<feature type="transmembrane region" description="Helical" evidence="10">
    <location>
        <begin position="131"/>
        <end position="160"/>
    </location>
</feature>
<keyword evidence="1 10" id="KW-1003">Cell membrane</keyword>
<evidence type="ECO:0000256" key="2">
    <source>
        <dbReference type="ARBA" id="ARBA00022516"/>
    </source>
</evidence>
<evidence type="ECO:0000256" key="4">
    <source>
        <dbReference type="ARBA" id="ARBA00022692"/>
    </source>
</evidence>
<evidence type="ECO:0000256" key="7">
    <source>
        <dbReference type="ARBA" id="ARBA00023136"/>
    </source>
</evidence>
<protein>
    <recommendedName>
        <fullName evidence="10">Glycerol-3-phosphate acyltransferase</fullName>
    </recommendedName>
    <alternativeName>
        <fullName evidence="10">Acyl-PO4 G3P acyltransferase</fullName>
    </alternativeName>
    <alternativeName>
        <fullName evidence="10">Acyl-phosphate--glycerol-3-phosphate acyltransferase</fullName>
    </alternativeName>
    <alternativeName>
        <fullName evidence="10">G3P acyltransferase</fullName>
        <shortName evidence="10">GPAT</shortName>
        <ecNumber evidence="10">2.3.1.275</ecNumber>
    </alternativeName>
    <alternativeName>
        <fullName evidence="10">Lysophosphatidic acid synthase</fullName>
        <shortName evidence="10">LPA synthase</shortName>
    </alternativeName>
</protein>
<keyword evidence="4 10" id="KW-0812">Transmembrane</keyword>
<keyword evidence="5 10" id="KW-1133">Transmembrane helix</keyword>
<dbReference type="GO" id="GO:0008654">
    <property type="term" value="P:phospholipid biosynthetic process"/>
    <property type="evidence" value="ECO:0007669"/>
    <property type="project" value="UniProtKB-UniRule"/>
</dbReference>
<keyword evidence="9 10" id="KW-1208">Phospholipid metabolism</keyword>
<sequence length="222" mass="23485">MIQSLTQTLGTAGCAIVTMICAYLLGSLSFAIIVCKLTLGRDIRDYGSGNAGLTNAYRTMGGAKTGLVLLGDLAKAAAALSIGGALLGPGGKLLAGAFVILGHVYPLYFGFRGGKGVLVGAMTLLLFDWRIFLVALGLFIIAVALTRWVSLGSILGAISFPFTMYYFYRSPLYTVVAVILSGAVIYLHRSNIKRILAGKENKFTLHGKPQITGDDRKGENGK</sequence>
<dbReference type="RefSeq" id="WP_087373150.1">
    <property type="nucleotide sequence ID" value="NZ_JBGKLX010000002.1"/>
</dbReference>
<dbReference type="PANTHER" id="PTHR30309">
    <property type="entry name" value="INNER MEMBRANE PROTEIN YGIH"/>
    <property type="match status" value="1"/>
</dbReference>
<dbReference type="GO" id="GO:0043772">
    <property type="term" value="F:acyl-phosphate glycerol-3-phosphate acyltransferase activity"/>
    <property type="evidence" value="ECO:0007669"/>
    <property type="project" value="UniProtKB-UniRule"/>
</dbReference>
<feature type="transmembrane region" description="Helical" evidence="10">
    <location>
        <begin position="166"/>
        <end position="187"/>
    </location>
</feature>
<dbReference type="NCBIfam" id="TIGR00023">
    <property type="entry name" value="glycerol-3-phosphate 1-O-acyltransferase PlsY"/>
    <property type="match status" value="1"/>
</dbReference>
<comment type="caution">
    <text evidence="11">The sequence shown here is derived from an EMBL/GenBank/DDBJ whole genome shotgun (WGS) entry which is preliminary data.</text>
</comment>
<accession>A0A1Y4LCN7</accession>
<comment type="pathway">
    <text evidence="10">Lipid metabolism; phospholipid metabolism.</text>
</comment>
<name>A0A1Y4LCN7_9FIRM</name>
<keyword evidence="6 10" id="KW-0443">Lipid metabolism</keyword>
<dbReference type="HAMAP" id="MF_01043">
    <property type="entry name" value="PlsY"/>
    <property type="match status" value="1"/>
</dbReference>
<evidence type="ECO:0000256" key="3">
    <source>
        <dbReference type="ARBA" id="ARBA00022679"/>
    </source>
</evidence>
<comment type="function">
    <text evidence="10">Catalyzes the transfer of an acyl group from acyl-phosphate (acyl-PO(4)) to glycerol-3-phosphate (G3P) to form lysophosphatidic acid (LPA). This enzyme utilizes acyl-phosphate as fatty acyl donor, but not acyl-CoA or acyl-ACP.</text>
</comment>
<evidence type="ECO:0000256" key="9">
    <source>
        <dbReference type="ARBA" id="ARBA00023264"/>
    </source>
</evidence>
<keyword evidence="11" id="KW-0012">Acyltransferase</keyword>
<dbReference type="EMBL" id="NFKK01000009">
    <property type="protein sequence ID" value="OUP52591.1"/>
    <property type="molecule type" value="Genomic_DNA"/>
</dbReference>
<comment type="similarity">
    <text evidence="10">Belongs to the PlsY family.</text>
</comment>
<dbReference type="AlphaFoldDB" id="A0A1Y4LCN7"/>
<dbReference type="EC" id="2.3.1.275" evidence="10"/>
<reference evidence="12" key="1">
    <citation type="submission" date="2017-04" db="EMBL/GenBank/DDBJ databases">
        <title>Function of individual gut microbiota members based on whole genome sequencing of pure cultures obtained from chicken caecum.</title>
        <authorList>
            <person name="Medvecky M."/>
            <person name="Cejkova D."/>
            <person name="Polansky O."/>
            <person name="Karasova D."/>
            <person name="Kubasova T."/>
            <person name="Cizek A."/>
            <person name="Rychlik I."/>
        </authorList>
    </citation>
    <scope>NUCLEOTIDE SEQUENCE [LARGE SCALE GENOMIC DNA]</scope>
    <source>
        <strain evidence="12">An180</strain>
    </source>
</reference>
<keyword evidence="3 10" id="KW-0808">Transferase</keyword>
<dbReference type="PANTHER" id="PTHR30309:SF0">
    <property type="entry name" value="GLYCEROL-3-PHOSPHATE ACYLTRANSFERASE-RELATED"/>
    <property type="match status" value="1"/>
</dbReference>
<dbReference type="UniPathway" id="UPA00085"/>
<proteinExistence type="inferred from homology"/>
<feature type="transmembrane region" description="Helical" evidence="10">
    <location>
        <begin position="93"/>
        <end position="111"/>
    </location>
</feature>
<organism evidence="11 12">
    <name type="scientific">Butyricicoccus pullicaecorum</name>
    <dbReference type="NCBI Taxonomy" id="501571"/>
    <lineage>
        <taxon>Bacteria</taxon>
        <taxon>Bacillati</taxon>
        <taxon>Bacillota</taxon>
        <taxon>Clostridia</taxon>
        <taxon>Eubacteriales</taxon>
        <taxon>Butyricicoccaceae</taxon>
        <taxon>Butyricicoccus</taxon>
    </lineage>
</organism>
<keyword evidence="8 10" id="KW-0594">Phospholipid biosynthesis</keyword>
<gene>
    <name evidence="10" type="primary">plsY</name>
    <name evidence="11" type="ORF">B5F17_08895</name>
</gene>
<evidence type="ECO:0000256" key="5">
    <source>
        <dbReference type="ARBA" id="ARBA00022989"/>
    </source>
</evidence>
<comment type="subcellular location">
    <subcellularLocation>
        <location evidence="10">Cell membrane</location>
        <topology evidence="10">Multi-pass membrane protein</topology>
    </subcellularLocation>
</comment>
<evidence type="ECO:0000256" key="1">
    <source>
        <dbReference type="ARBA" id="ARBA00022475"/>
    </source>
</evidence>
<evidence type="ECO:0000256" key="8">
    <source>
        <dbReference type="ARBA" id="ARBA00023209"/>
    </source>
</evidence>
<evidence type="ECO:0000313" key="12">
    <source>
        <dbReference type="Proteomes" id="UP000195897"/>
    </source>
</evidence>
<comment type="subunit">
    <text evidence="10">Probably interacts with PlsX.</text>
</comment>
<dbReference type="InterPro" id="IPR003811">
    <property type="entry name" value="G3P_acylTferase_PlsY"/>
</dbReference>
<evidence type="ECO:0000313" key="11">
    <source>
        <dbReference type="EMBL" id="OUP52591.1"/>
    </source>
</evidence>
<keyword evidence="2 10" id="KW-0444">Lipid biosynthesis</keyword>
<dbReference type="Proteomes" id="UP000195897">
    <property type="component" value="Unassembled WGS sequence"/>
</dbReference>
<feature type="transmembrane region" description="Helical" evidence="10">
    <location>
        <begin position="67"/>
        <end position="87"/>
    </location>
</feature>
<dbReference type="GO" id="GO:0005886">
    <property type="term" value="C:plasma membrane"/>
    <property type="evidence" value="ECO:0007669"/>
    <property type="project" value="UniProtKB-SubCell"/>
</dbReference>